<comment type="caution">
    <text evidence="2">The sequence shown here is derived from an EMBL/GenBank/DDBJ whole genome shotgun (WGS) entry which is preliminary data.</text>
</comment>
<name>A0ABR2V223_9PEZI</name>
<feature type="region of interest" description="Disordered" evidence="1">
    <location>
        <begin position="464"/>
        <end position="518"/>
    </location>
</feature>
<evidence type="ECO:0000313" key="2">
    <source>
        <dbReference type="EMBL" id="KAK9420916.1"/>
    </source>
</evidence>
<feature type="compositionally biased region" description="Acidic residues" evidence="1">
    <location>
        <begin position="492"/>
        <end position="502"/>
    </location>
</feature>
<gene>
    <name evidence="2" type="ORF">SUNI508_01007</name>
</gene>
<dbReference type="Proteomes" id="UP001408356">
    <property type="component" value="Unassembled WGS sequence"/>
</dbReference>
<protein>
    <submittedName>
        <fullName evidence="2">Uncharacterized protein</fullName>
    </submittedName>
</protein>
<sequence>MPNIPLTIPDGCSTLPGSAESHASDTARAMVLLDCMLPANGPVSAPGSAFMLDIRRKLSSGRNIKPLQVEAPYTDLKSAQPPLVARLCDDQNARQITLIHDVSSMQDDPSKEAGHTEAHGVVIKSEDKAVLHPVWAYWEDEITPEKPFWIDIVELNDYQQSKIQSSLVCWVPHLEAADGQLVTFLNGQPRRSKSGARGTVVIIQTTGSPMETKLEWKELAELDKMNPVSLPRKEALFDIQLQALRDWRSASPQSFPFDPFRKLEDIPAVVRKDIERIVSSSTRRYPIPTISGTSQDGQDRWYEWSSDSCSINTPDELSSNGEHEVEYAADEESSFLQACTLHCCSYADLDPTFWNRGRPRHWHMKGEECSFGPDHSQHCIFSAPYPDDCVITEVTHQHCIPVALLKEPSGADDMDYTHRPPKSSDDMTRCFTSGPTISAREQILPAQEDLGFFDDFKNLSPIAVDPPEYPSALELPSPELEPDDSPMRDPTFFEDGDEDFDDVGLRASSPDGSRLPHISGVRLDAMQYSPVPVGDGEMWS</sequence>
<evidence type="ECO:0000256" key="1">
    <source>
        <dbReference type="SAM" id="MobiDB-lite"/>
    </source>
</evidence>
<reference evidence="2 3" key="1">
    <citation type="journal article" date="2024" name="J. Plant Pathol.">
        <title>Sequence and assembly of the genome of Seiridium unicorne, isolate CBS 538.82, causal agent of cypress canker disease.</title>
        <authorList>
            <person name="Scali E."/>
            <person name="Rocca G.D."/>
            <person name="Danti R."/>
            <person name="Garbelotto M."/>
            <person name="Barberini S."/>
            <person name="Baroncelli R."/>
            <person name="Emiliani G."/>
        </authorList>
    </citation>
    <scope>NUCLEOTIDE SEQUENCE [LARGE SCALE GENOMIC DNA]</scope>
    <source>
        <strain evidence="2 3">BM-138-508</strain>
    </source>
</reference>
<accession>A0ABR2V223</accession>
<organism evidence="2 3">
    <name type="scientific">Seiridium unicorne</name>
    <dbReference type="NCBI Taxonomy" id="138068"/>
    <lineage>
        <taxon>Eukaryota</taxon>
        <taxon>Fungi</taxon>
        <taxon>Dikarya</taxon>
        <taxon>Ascomycota</taxon>
        <taxon>Pezizomycotina</taxon>
        <taxon>Sordariomycetes</taxon>
        <taxon>Xylariomycetidae</taxon>
        <taxon>Amphisphaeriales</taxon>
        <taxon>Sporocadaceae</taxon>
        <taxon>Seiridium</taxon>
    </lineage>
</organism>
<proteinExistence type="predicted"/>
<evidence type="ECO:0000313" key="3">
    <source>
        <dbReference type="Proteomes" id="UP001408356"/>
    </source>
</evidence>
<dbReference type="EMBL" id="JARVKF010000223">
    <property type="protein sequence ID" value="KAK9420916.1"/>
    <property type="molecule type" value="Genomic_DNA"/>
</dbReference>
<keyword evidence="3" id="KW-1185">Reference proteome</keyword>